<evidence type="ECO:0000313" key="1">
    <source>
        <dbReference type="EMBL" id="RAP78265.1"/>
    </source>
</evidence>
<accession>A0A328UBJ1</accession>
<dbReference type="RefSeq" id="WP_112881388.1">
    <property type="nucleotide sequence ID" value="NZ_QLUW01000001.1"/>
</dbReference>
<dbReference type="Proteomes" id="UP000249260">
    <property type="component" value="Unassembled WGS sequence"/>
</dbReference>
<keyword evidence="2" id="KW-1185">Reference proteome</keyword>
<organism evidence="1 2">
    <name type="scientific">Paenibacillus montanisoli</name>
    <dbReference type="NCBI Taxonomy" id="2081970"/>
    <lineage>
        <taxon>Bacteria</taxon>
        <taxon>Bacillati</taxon>
        <taxon>Bacillota</taxon>
        <taxon>Bacilli</taxon>
        <taxon>Bacillales</taxon>
        <taxon>Paenibacillaceae</taxon>
        <taxon>Paenibacillus</taxon>
    </lineage>
</organism>
<gene>
    <name evidence="1" type="ORF">DL346_07505</name>
</gene>
<protein>
    <submittedName>
        <fullName evidence="1">Uncharacterized protein</fullName>
    </submittedName>
</protein>
<dbReference type="AlphaFoldDB" id="A0A328UBJ1"/>
<dbReference type="OrthoDB" id="2621488at2"/>
<dbReference type="EMBL" id="QLUW01000001">
    <property type="protein sequence ID" value="RAP78265.1"/>
    <property type="molecule type" value="Genomic_DNA"/>
</dbReference>
<name>A0A328UBJ1_9BACL</name>
<reference evidence="1 2" key="1">
    <citation type="submission" date="2018-06" db="EMBL/GenBank/DDBJ databases">
        <title>Paenibacillus montanisoli sp. nov., isolated from mountain area soil.</title>
        <authorList>
            <person name="Wu M."/>
        </authorList>
    </citation>
    <scope>NUCLEOTIDE SEQUENCE [LARGE SCALE GENOMIC DNA]</scope>
    <source>
        <strain evidence="1 2">RA17</strain>
    </source>
</reference>
<sequence length="90" mass="10536">MKFNMKIKDFAAADMNVADGLYHFVVTMSDNTQCRLIFTKKPDWKLIGVNRLLTVPCPICRRDYYCNCMSKYAEEFEREVLDKELISSVL</sequence>
<comment type="caution">
    <text evidence="1">The sequence shown here is derived from an EMBL/GenBank/DDBJ whole genome shotgun (WGS) entry which is preliminary data.</text>
</comment>
<evidence type="ECO:0000313" key="2">
    <source>
        <dbReference type="Proteomes" id="UP000249260"/>
    </source>
</evidence>
<proteinExistence type="predicted"/>